<evidence type="ECO:0000256" key="2">
    <source>
        <dbReference type="ARBA" id="ARBA00023002"/>
    </source>
</evidence>
<dbReference type="eggNOG" id="COG0300">
    <property type="taxonomic scope" value="Bacteria"/>
</dbReference>
<comment type="similarity">
    <text evidence="1 3">Belongs to the short-chain dehydrogenases/reductases (SDR) family.</text>
</comment>
<keyword evidence="6" id="KW-1185">Reference proteome</keyword>
<dbReference type="InterPro" id="IPR057326">
    <property type="entry name" value="KR_dom"/>
</dbReference>
<feature type="domain" description="Ketoreductase" evidence="4">
    <location>
        <begin position="6"/>
        <end position="192"/>
    </location>
</feature>
<dbReference type="PROSITE" id="PS00061">
    <property type="entry name" value="ADH_SHORT"/>
    <property type="match status" value="1"/>
</dbReference>
<dbReference type="Proteomes" id="UP000003781">
    <property type="component" value="Unassembled WGS sequence"/>
</dbReference>
<accession>A3II53</accession>
<dbReference type="CDD" id="cd05233">
    <property type="entry name" value="SDR_c"/>
    <property type="match status" value="1"/>
</dbReference>
<dbReference type="InterPro" id="IPR002347">
    <property type="entry name" value="SDR_fam"/>
</dbReference>
<name>A3II53_9CHRO</name>
<dbReference type="PRINTS" id="PR00081">
    <property type="entry name" value="GDHRDH"/>
</dbReference>
<evidence type="ECO:0000256" key="1">
    <source>
        <dbReference type="ARBA" id="ARBA00006484"/>
    </source>
</evidence>
<evidence type="ECO:0000313" key="5">
    <source>
        <dbReference type="EMBL" id="EAZ93485.1"/>
    </source>
</evidence>
<dbReference type="GO" id="GO:0016020">
    <property type="term" value="C:membrane"/>
    <property type="evidence" value="ECO:0007669"/>
    <property type="project" value="TreeGrafter"/>
</dbReference>
<dbReference type="InterPro" id="IPR036291">
    <property type="entry name" value="NAD(P)-bd_dom_sf"/>
</dbReference>
<keyword evidence="2" id="KW-0560">Oxidoreductase</keyword>
<evidence type="ECO:0000313" key="6">
    <source>
        <dbReference type="Proteomes" id="UP000003781"/>
    </source>
</evidence>
<dbReference type="PANTHER" id="PTHR44196:SF1">
    <property type="entry name" value="DEHYDROGENASE_REDUCTASE SDR FAMILY MEMBER 7B"/>
    <property type="match status" value="1"/>
</dbReference>
<dbReference type="InterPro" id="IPR020904">
    <property type="entry name" value="Sc_DH/Rdtase_CS"/>
</dbReference>
<gene>
    <name evidence="5" type="ORF">CY0110_16857</name>
</gene>
<protein>
    <submittedName>
        <fullName evidence="5">3-ketoacyl-acyl carrier protein reductase</fullName>
    </submittedName>
</protein>
<dbReference type="SUPFAM" id="SSF51735">
    <property type="entry name" value="NAD(P)-binding Rossmann-fold domains"/>
    <property type="match status" value="1"/>
</dbReference>
<reference evidence="5 6" key="1">
    <citation type="submission" date="2007-03" db="EMBL/GenBank/DDBJ databases">
        <authorList>
            <person name="Stal L."/>
            <person name="Ferriera S."/>
            <person name="Johnson J."/>
            <person name="Kravitz S."/>
            <person name="Beeson K."/>
            <person name="Sutton G."/>
            <person name="Rogers Y.-H."/>
            <person name="Friedman R."/>
            <person name="Frazier M."/>
            <person name="Venter J.C."/>
        </authorList>
    </citation>
    <scope>NUCLEOTIDE SEQUENCE [LARGE SCALE GENOMIC DNA]</scope>
    <source>
        <strain evidence="5 6">CCY0110</strain>
    </source>
</reference>
<dbReference type="PANTHER" id="PTHR44196">
    <property type="entry name" value="DEHYDROGENASE/REDUCTASE SDR FAMILY MEMBER 7B"/>
    <property type="match status" value="1"/>
</dbReference>
<dbReference type="RefSeq" id="WP_008272990.1">
    <property type="nucleotide sequence ID" value="NZ_AAXW01000002.1"/>
</dbReference>
<evidence type="ECO:0000256" key="3">
    <source>
        <dbReference type="RuleBase" id="RU000363"/>
    </source>
</evidence>
<dbReference type="AlphaFoldDB" id="A3II53"/>
<dbReference type="GO" id="GO:0016491">
    <property type="term" value="F:oxidoreductase activity"/>
    <property type="evidence" value="ECO:0007669"/>
    <property type="project" value="UniProtKB-KW"/>
</dbReference>
<dbReference type="PIRSF" id="PIRSF000126">
    <property type="entry name" value="11-beta-HSD1"/>
    <property type="match status" value="1"/>
</dbReference>
<comment type="caution">
    <text evidence="5">The sequence shown here is derived from an EMBL/GenBank/DDBJ whole genome shotgun (WGS) entry which is preliminary data.</text>
</comment>
<sequence>MKVLGKTALVTGASRGIGRAIALELAQQGIKRLLLVARNRVNLTEVAEEIQGIGANIEVIIVPLDIRDSVRVTTAIAQAWRDYGPIDILVNCAGVAHQSSFLYSKLSQVEDELFVNLMGTYHITRVVARRMAAQKQGTIINVSSLMGKIAAPTMATYSATKFALLGFTQALRSELAPYKIRVIALLPSLTDTDMVQGLERFRFMKPVVPKKVAQALVIGLQKDMSEIVVGWQSHLALWCQRLIPWLMQQITAMAAPLSQKSQSTRRVAKIS</sequence>
<dbReference type="PRINTS" id="PR00080">
    <property type="entry name" value="SDRFAMILY"/>
</dbReference>
<dbReference type="Gene3D" id="3.40.50.720">
    <property type="entry name" value="NAD(P)-binding Rossmann-like Domain"/>
    <property type="match status" value="1"/>
</dbReference>
<dbReference type="OrthoDB" id="9775296at2"/>
<proteinExistence type="inferred from homology"/>
<dbReference type="Pfam" id="PF00106">
    <property type="entry name" value="adh_short"/>
    <property type="match status" value="1"/>
</dbReference>
<evidence type="ECO:0000259" key="4">
    <source>
        <dbReference type="SMART" id="SM00822"/>
    </source>
</evidence>
<dbReference type="SMART" id="SM00822">
    <property type="entry name" value="PKS_KR"/>
    <property type="match status" value="1"/>
</dbReference>
<organism evidence="5 6">
    <name type="scientific">Crocosphaera chwakensis CCY0110</name>
    <dbReference type="NCBI Taxonomy" id="391612"/>
    <lineage>
        <taxon>Bacteria</taxon>
        <taxon>Bacillati</taxon>
        <taxon>Cyanobacteriota</taxon>
        <taxon>Cyanophyceae</taxon>
        <taxon>Oscillatoriophycideae</taxon>
        <taxon>Chroococcales</taxon>
        <taxon>Aphanothecaceae</taxon>
        <taxon>Crocosphaera</taxon>
        <taxon>Crocosphaera chwakensis</taxon>
    </lineage>
</organism>
<dbReference type="EMBL" id="AAXW01000002">
    <property type="protein sequence ID" value="EAZ93485.1"/>
    <property type="molecule type" value="Genomic_DNA"/>
</dbReference>